<dbReference type="STRING" id="4072.A0A2G2YQP3"/>
<dbReference type="Proteomes" id="UP000222542">
    <property type="component" value="Unassembled WGS sequence"/>
</dbReference>
<dbReference type="InterPro" id="IPR026055">
    <property type="entry name" value="FAR"/>
</dbReference>
<protein>
    <submittedName>
        <fullName evidence="1">Uncharacterized protein</fullName>
    </submittedName>
</protein>
<proteinExistence type="predicted"/>
<dbReference type="PANTHER" id="PTHR11011:SF86">
    <property type="entry name" value="FATTY ACYL-COA REDUCTASE"/>
    <property type="match status" value="1"/>
</dbReference>
<reference evidence="1 2" key="1">
    <citation type="journal article" date="2014" name="Nat. Genet.">
        <title>Genome sequence of the hot pepper provides insights into the evolution of pungency in Capsicum species.</title>
        <authorList>
            <person name="Kim S."/>
            <person name="Park M."/>
            <person name="Yeom S.I."/>
            <person name="Kim Y.M."/>
            <person name="Lee J.M."/>
            <person name="Lee H.A."/>
            <person name="Seo E."/>
            <person name="Choi J."/>
            <person name="Cheong K."/>
            <person name="Kim K.T."/>
            <person name="Jung K."/>
            <person name="Lee G.W."/>
            <person name="Oh S.K."/>
            <person name="Bae C."/>
            <person name="Kim S.B."/>
            <person name="Lee H.Y."/>
            <person name="Kim S.Y."/>
            <person name="Kim M.S."/>
            <person name="Kang B.C."/>
            <person name="Jo Y.D."/>
            <person name="Yang H.B."/>
            <person name="Jeong H.J."/>
            <person name="Kang W.H."/>
            <person name="Kwon J.K."/>
            <person name="Shin C."/>
            <person name="Lim J.Y."/>
            <person name="Park J.H."/>
            <person name="Huh J.H."/>
            <person name="Kim J.S."/>
            <person name="Kim B.D."/>
            <person name="Cohen O."/>
            <person name="Paran I."/>
            <person name="Suh M.C."/>
            <person name="Lee S.B."/>
            <person name="Kim Y.K."/>
            <person name="Shin Y."/>
            <person name="Noh S.J."/>
            <person name="Park J."/>
            <person name="Seo Y.S."/>
            <person name="Kwon S.Y."/>
            <person name="Kim H.A."/>
            <person name="Park J.M."/>
            <person name="Kim H.J."/>
            <person name="Choi S.B."/>
            <person name="Bosland P.W."/>
            <person name="Reeves G."/>
            <person name="Jo S.H."/>
            <person name="Lee B.W."/>
            <person name="Cho H.T."/>
            <person name="Choi H.S."/>
            <person name="Lee M.S."/>
            <person name="Yu Y."/>
            <person name="Do Choi Y."/>
            <person name="Park B.S."/>
            <person name="van Deynze A."/>
            <person name="Ashrafi H."/>
            <person name="Hill T."/>
            <person name="Kim W.T."/>
            <person name="Pai H.S."/>
            <person name="Ahn H.K."/>
            <person name="Yeam I."/>
            <person name="Giovannoni J.J."/>
            <person name="Rose J.K."/>
            <person name="Sorensen I."/>
            <person name="Lee S.J."/>
            <person name="Kim R.W."/>
            <person name="Choi I.Y."/>
            <person name="Choi B.S."/>
            <person name="Lim J.S."/>
            <person name="Lee Y.H."/>
            <person name="Choi D."/>
        </authorList>
    </citation>
    <scope>NUCLEOTIDE SEQUENCE [LARGE SCALE GENOMIC DNA]</scope>
    <source>
        <strain evidence="2">cv. CM334</strain>
    </source>
</reference>
<keyword evidence="2" id="KW-1185">Reference proteome</keyword>
<name>A0A2G2YQP3_CAPAN</name>
<dbReference type="PANTHER" id="PTHR11011">
    <property type="entry name" value="MALE STERILITY PROTEIN 2-RELATED"/>
    <property type="match status" value="1"/>
</dbReference>
<organism evidence="1 2">
    <name type="scientific">Capsicum annuum</name>
    <name type="common">Capsicum pepper</name>
    <dbReference type="NCBI Taxonomy" id="4072"/>
    <lineage>
        <taxon>Eukaryota</taxon>
        <taxon>Viridiplantae</taxon>
        <taxon>Streptophyta</taxon>
        <taxon>Embryophyta</taxon>
        <taxon>Tracheophyta</taxon>
        <taxon>Spermatophyta</taxon>
        <taxon>Magnoliopsida</taxon>
        <taxon>eudicotyledons</taxon>
        <taxon>Gunneridae</taxon>
        <taxon>Pentapetalae</taxon>
        <taxon>asterids</taxon>
        <taxon>lamiids</taxon>
        <taxon>Solanales</taxon>
        <taxon>Solanaceae</taxon>
        <taxon>Solanoideae</taxon>
        <taxon>Capsiceae</taxon>
        <taxon>Capsicum</taxon>
    </lineage>
</organism>
<evidence type="ECO:0000313" key="2">
    <source>
        <dbReference type="Proteomes" id="UP000222542"/>
    </source>
</evidence>
<dbReference type="Gramene" id="PHT72059">
    <property type="protein sequence ID" value="PHT72059"/>
    <property type="gene ID" value="T459_22844"/>
</dbReference>
<evidence type="ECO:0000313" key="1">
    <source>
        <dbReference type="EMBL" id="PHT72059.1"/>
    </source>
</evidence>
<dbReference type="EMBL" id="AYRZ02000009">
    <property type="protein sequence ID" value="PHT72059.1"/>
    <property type="molecule type" value="Genomic_DNA"/>
</dbReference>
<comment type="caution">
    <text evidence="1">The sequence shown here is derived from an EMBL/GenBank/DDBJ whole genome shotgun (WGS) entry which is preliminary data.</text>
</comment>
<gene>
    <name evidence="1" type="ORF">T459_22844</name>
</gene>
<reference evidence="1 2" key="2">
    <citation type="journal article" date="2017" name="Genome Biol.">
        <title>New reference genome sequences of hot pepper reveal the massive evolution of plant disease-resistance genes by retroduplication.</title>
        <authorList>
            <person name="Kim S."/>
            <person name="Park J."/>
            <person name="Yeom S.I."/>
            <person name="Kim Y.M."/>
            <person name="Seo E."/>
            <person name="Kim K.T."/>
            <person name="Kim M.S."/>
            <person name="Lee J.M."/>
            <person name="Cheong K."/>
            <person name="Shin H.S."/>
            <person name="Kim S.B."/>
            <person name="Han K."/>
            <person name="Lee J."/>
            <person name="Park M."/>
            <person name="Lee H.A."/>
            <person name="Lee H.Y."/>
            <person name="Lee Y."/>
            <person name="Oh S."/>
            <person name="Lee J.H."/>
            <person name="Choi E."/>
            <person name="Choi E."/>
            <person name="Lee S.E."/>
            <person name="Jeon J."/>
            <person name="Kim H."/>
            <person name="Choi G."/>
            <person name="Song H."/>
            <person name="Lee J."/>
            <person name="Lee S.C."/>
            <person name="Kwon J.K."/>
            <person name="Lee H.Y."/>
            <person name="Koo N."/>
            <person name="Hong Y."/>
            <person name="Kim R.W."/>
            <person name="Kang W.H."/>
            <person name="Huh J.H."/>
            <person name="Kang B.C."/>
            <person name="Yang T.J."/>
            <person name="Lee Y.H."/>
            <person name="Bennetzen J.L."/>
            <person name="Choi D."/>
        </authorList>
    </citation>
    <scope>NUCLEOTIDE SEQUENCE [LARGE SCALE GENOMIC DNA]</scope>
    <source>
        <strain evidence="2">cv. CM334</strain>
    </source>
</reference>
<sequence length="107" mass="12040">MVVNSVIAAMAVHQNPSSHTVVYHISSSMRNQLLAGDIAQLFIDYFKKSSWIDERGKPVKVKEFCFLNGIASLHNYIAIHYMLSINLIRLAFPKNIAINVNSHINSL</sequence>
<dbReference type="AlphaFoldDB" id="A0A2G2YQP3"/>
<dbReference type="OMA" id="YHISSSM"/>
<accession>A0A2G2YQP3</accession>
<dbReference type="GO" id="GO:0080019">
    <property type="term" value="F:alcohol-forming very long-chain fatty acyl-CoA reductase activity"/>
    <property type="evidence" value="ECO:0007669"/>
    <property type="project" value="InterPro"/>
</dbReference>